<dbReference type="SUPFAM" id="SSF51735">
    <property type="entry name" value="NAD(P)-binding Rossmann-fold domains"/>
    <property type="match status" value="1"/>
</dbReference>
<dbReference type="Proteomes" id="UP000010802">
    <property type="component" value="Chromosome"/>
</dbReference>
<keyword evidence="3 7" id="KW-0560">Oxidoreductase</keyword>
<feature type="domain" description="Alcohol dehydrogenase-like N-terminal" evidence="6">
    <location>
        <begin position="24"/>
        <end position="143"/>
    </location>
</feature>
<dbReference type="InterPro" id="IPR013149">
    <property type="entry name" value="ADH-like_C"/>
</dbReference>
<dbReference type="SUPFAM" id="SSF50129">
    <property type="entry name" value="GroES-like"/>
    <property type="match status" value="1"/>
</dbReference>
<comment type="similarity">
    <text evidence="4">Belongs to the zinc-containing alcohol dehydrogenase family.</text>
</comment>
<keyword evidence="1 4" id="KW-0479">Metal-binding</keyword>
<dbReference type="AlphaFoldDB" id="F4LUR8"/>
<dbReference type="Gene3D" id="3.90.180.10">
    <property type="entry name" value="Medium-chain alcohol dehydrogenases, catalytic domain"/>
    <property type="match status" value="1"/>
</dbReference>
<evidence type="ECO:0000256" key="4">
    <source>
        <dbReference type="RuleBase" id="RU361277"/>
    </source>
</evidence>
<sequence>MKAAVWHGYKDVRIEDVPEPKLSPDCVKIKVYWAGICGTDRHEYVGPNFIPTEKPHRLTQRTAPLIIGHEFTGIIVEVGGNVTGWKVGDRVTANGSLTCKSCEMCKTGRYNICSKLGFLGVGDDGAFAEYVTVEADRLFRIPDNVTLRQGLLAEPIACGIHSTNLINDVQGKDVVVIGPGIIGLGCFFAATLKGASKVLVAGIGDNREALIRRYNGDYVDTQKTDLAEYVKNWSNGKMADIVYECVGVQQTLNNAISISKPGAKIMVMGVFGQKPLISMNDLQEGERVLMTSQAHLNEIETALEYFSKGKIDADELITREVTLDTLVEDGFEELLKNASKHIKVAIKIVDTK</sequence>
<keyword evidence="2 4" id="KW-0862">Zinc</keyword>
<dbReference type="RefSeq" id="WP_013777559.1">
    <property type="nucleotide sequence ID" value="NC_015519.1"/>
</dbReference>
<dbReference type="eggNOG" id="COG1063">
    <property type="taxonomic scope" value="Bacteria"/>
</dbReference>
<protein>
    <submittedName>
        <fullName evidence="7">L-iditol 2-dehydrogenase</fullName>
        <ecNumber evidence="7">1.1.1.14</ecNumber>
    </submittedName>
</protein>
<dbReference type="InterPro" id="IPR050129">
    <property type="entry name" value="Zn_alcohol_dh"/>
</dbReference>
<dbReference type="Pfam" id="PF08240">
    <property type="entry name" value="ADH_N"/>
    <property type="match status" value="1"/>
</dbReference>
<dbReference type="GO" id="GO:0008270">
    <property type="term" value="F:zinc ion binding"/>
    <property type="evidence" value="ECO:0007669"/>
    <property type="project" value="InterPro"/>
</dbReference>
<dbReference type="KEGG" id="tae:TepiRe1_0484"/>
<keyword evidence="8" id="KW-1185">Reference proteome</keyword>
<dbReference type="KEGG" id="tep:TepRe1_0437"/>
<dbReference type="PROSITE" id="PS00059">
    <property type="entry name" value="ADH_ZINC"/>
    <property type="match status" value="1"/>
</dbReference>
<evidence type="ECO:0000313" key="7">
    <source>
        <dbReference type="EMBL" id="CCP25161.1"/>
    </source>
</evidence>
<dbReference type="EMBL" id="HF563609">
    <property type="protein sequence ID" value="CCP25161.1"/>
    <property type="molecule type" value="Genomic_DNA"/>
</dbReference>
<dbReference type="InterPro" id="IPR013154">
    <property type="entry name" value="ADH-like_N"/>
</dbReference>
<dbReference type="Gene3D" id="3.40.50.720">
    <property type="entry name" value="NAD(P)-binding Rossmann-like Domain"/>
    <property type="match status" value="1"/>
</dbReference>
<dbReference type="PANTHER" id="PTHR43401">
    <property type="entry name" value="L-THREONINE 3-DEHYDROGENASE"/>
    <property type="match status" value="1"/>
</dbReference>
<accession>F4LUR8</accession>
<dbReference type="PANTHER" id="PTHR43401:SF2">
    <property type="entry name" value="L-THREONINE 3-DEHYDROGENASE"/>
    <property type="match status" value="1"/>
</dbReference>
<name>F4LUR8_TEPAE</name>
<evidence type="ECO:0000256" key="1">
    <source>
        <dbReference type="ARBA" id="ARBA00022723"/>
    </source>
</evidence>
<dbReference type="GO" id="GO:0003939">
    <property type="term" value="F:L-iditol 2-dehydrogenase (NAD+) activity"/>
    <property type="evidence" value="ECO:0007669"/>
    <property type="project" value="UniProtKB-EC"/>
</dbReference>
<gene>
    <name evidence="7" type="ordered locus">TEPIRE1_0484</name>
</gene>
<dbReference type="Pfam" id="PF00107">
    <property type="entry name" value="ADH_zinc_N"/>
    <property type="match status" value="1"/>
</dbReference>
<evidence type="ECO:0000259" key="6">
    <source>
        <dbReference type="Pfam" id="PF08240"/>
    </source>
</evidence>
<evidence type="ECO:0000256" key="3">
    <source>
        <dbReference type="ARBA" id="ARBA00023002"/>
    </source>
</evidence>
<dbReference type="InterPro" id="IPR002328">
    <property type="entry name" value="ADH_Zn_CS"/>
</dbReference>
<dbReference type="InterPro" id="IPR011032">
    <property type="entry name" value="GroES-like_sf"/>
</dbReference>
<dbReference type="PATRIC" id="fig|1209989.3.peg.508"/>
<organism evidence="7 8">
    <name type="scientific">Tepidanaerobacter acetatoxydans (strain DSM 21804 / JCM 16047 / Re1)</name>
    <dbReference type="NCBI Taxonomy" id="1209989"/>
    <lineage>
        <taxon>Bacteria</taxon>
        <taxon>Bacillati</taxon>
        <taxon>Bacillota</taxon>
        <taxon>Clostridia</taxon>
        <taxon>Thermosediminibacterales</taxon>
        <taxon>Tepidanaerobacteraceae</taxon>
        <taxon>Tepidanaerobacter</taxon>
    </lineage>
</organism>
<dbReference type="EC" id="1.1.1.14" evidence="7"/>
<accession>L0RWD1</accession>
<evidence type="ECO:0000256" key="2">
    <source>
        <dbReference type="ARBA" id="ARBA00022833"/>
    </source>
</evidence>
<comment type="cofactor">
    <cofactor evidence="4">
        <name>Zn(2+)</name>
        <dbReference type="ChEBI" id="CHEBI:29105"/>
    </cofactor>
</comment>
<dbReference type="STRING" id="1209989.TepRe1_0437"/>
<dbReference type="InterPro" id="IPR036291">
    <property type="entry name" value="NAD(P)-bd_dom_sf"/>
</dbReference>
<feature type="domain" description="Alcohol dehydrogenase-like C-terminal" evidence="5">
    <location>
        <begin position="182"/>
        <end position="306"/>
    </location>
</feature>
<evidence type="ECO:0000313" key="8">
    <source>
        <dbReference type="Proteomes" id="UP000010802"/>
    </source>
</evidence>
<reference evidence="8" key="1">
    <citation type="journal article" date="2013" name="Genome Announc.">
        <title>First genome sequence of a syntrophic acetate-oxidizing bacterium, Tepidanaerobacter acetatoxydans strain Re1.</title>
        <authorList>
            <person name="Manzoor S."/>
            <person name="Bongcam-Rudloff E."/>
            <person name="Schnurer A."/>
            <person name="Muller B."/>
        </authorList>
    </citation>
    <scope>NUCLEOTIDE SEQUENCE [LARGE SCALE GENOMIC DNA]</scope>
    <source>
        <strain evidence="8">Re1</strain>
    </source>
</reference>
<dbReference type="HOGENOM" id="CLU_026673_11_0_9"/>
<dbReference type="OrthoDB" id="9777057at2"/>
<evidence type="ECO:0000259" key="5">
    <source>
        <dbReference type="Pfam" id="PF00107"/>
    </source>
</evidence>
<proteinExistence type="inferred from homology"/>